<feature type="domain" description="Transposase IS4-like" evidence="1">
    <location>
        <begin position="66"/>
        <end position="164"/>
    </location>
</feature>
<evidence type="ECO:0000259" key="1">
    <source>
        <dbReference type="Pfam" id="PF01609"/>
    </source>
</evidence>
<reference evidence="2" key="1">
    <citation type="submission" date="2013-08" db="EMBL/GenBank/DDBJ databases">
        <authorList>
            <person name="Mendez C."/>
            <person name="Richter M."/>
            <person name="Ferrer M."/>
            <person name="Sanchez J."/>
        </authorList>
    </citation>
    <scope>NUCLEOTIDE SEQUENCE</scope>
</reference>
<sequence length="176" mass="19382">MRNFVAVGQWATLLPQEALERLGCRRQPATGDFLAPSEPTLRRTLQTVDVERVDRELGRFLARRAKGSAVAVDGKTVRGAVGKDGKPLHLLGALVHQQGVVIGQRAVDGRHNEITAFKPMLEPMDLKGQVVTADAMHTQKEHARFLVEDKHADYLFIAKGNQSALEEALKALDDRS</sequence>
<dbReference type="GO" id="GO:0003677">
    <property type="term" value="F:DNA binding"/>
    <property type="evidence" value="ECO:0007669"/>
    <property type="project" value="InterPro"/>
</dbReference>
<dbReference type="NCBIfam" id="NF033564">
    <property type="entry name" value="transpos_ISAs1"/>
    <property type="match status" value="1"/>
</dbReference>
<dbReference type="GO" id="GO:0006313">
    <property type="term" value="P:DNA transposition"/>
    <property type="evidence" value="ECO:0007669"/>
    <property type="project" value="InterPro"/>
</dbReference>
<reference evidence="2" key="2">
    <citation type="journal article" date="2014" name="ISME J.">
        <title>Microbial stratification in low pH oxic and suboxic macroscopic growths along an acid mine drainage.</title>
        <authorList>
            <person name="Mendez-Garcia C."/>
            <person name="Mesa V."/>
            <person name="Sprenger R.R."/>
            <person name="Richter M."/>
            <person name="Diez M.S."/>
            <person name="Solano J."/>
            <person name="Bargiela R."/>
            <person name="Golyshina O.V."/>
            <person name="Manteca A."/>
            <person name="Ramos J.L."/>
            <person name="Gallego J.R."/>
            <person name="Llorente I."/>
            <person name="Martins Dos Santos V.A."/>
            <person name="Jensen O.N."/>
            <person name="Pelaez A.I."/>
            <person name="Sanchez J."/>
            <person name="Ferrer M."/>
        </authorList>
    </citation>
    <scope>NUCLEOTIDE SEQUENCE</scope>
</reference>
<feature type="non-terminal residue" evidence="2">
    <location>
        <position position="176"/>
    </location>
</feature>
<protein>
    <submittedName>
        <fullName evidence="2">Transposase, IS4</fullName>
    </submittedName>
</protein>
<dbReference type="InterPro" id="IPR002559">
    <property type="entry name" value="Transposase_11"/>
</dbReference>
<gene>
    <name evidence="2" type="ORF">B2A_08430</name>
</gene>
<dbReference type="InterPro" id="IPR047647">
    <property type="entry name" value="ISAs1_transpos"/>
</dbReference>
<dbReference type="PANTHER" id="PTHR30298:SF0">
    <property type="entry name" value="PROTEIN YBFL-RELATED"/>
    <property type="match status" value="1"/>
</dbReference>
<dbReference type="PANTHER" id="PTHR30298">
    <property type="entry name" value="H REPEAT-ASSOCIATED PREDICTED TRANSPOSASE"/>
    <property type="match status" value="1"/>
</dbReference>
<dbReference type="EMBL" id="AUZZ01006071">
    <property type="protein sequence ID" value="EQD47484.1"/>
    <property type="molecule type" value="Genomic_DNA"/>
</dbReference>
<dbReference type="AlphaFoldDB" id="T1B3T4"/>
<dbReference type="InterPro" id="IPR051698">
    <property type="entry name" value="Transposase_11-like"/>
</dbReference>
<dbReference type="Pfam" id="PF01609">
    <property type="entry name" value="DDE_Tnp_1"/>
    <property type="match status" value="1"/>
</dbReference>
<organism evidence="2">
    <name type="scientific">mine drainage metagenome</name>
    <dbReference type="NCBI Taxonomy" id="410659"/>
    <lineage>
        <taxon>unclassified sequences</taxon>
        <taxon>metagenomes</taxon>
        <taxon>ecological metagenomes</taxon>
    </lineage>
</organism>
<name>T1B3T4_9ZZZZ</name>
<proteinExistence type="predicted"/>
<comment type="caution">
    <text evidence="2">The sequence shown here is derived from an EMBL/GenBank/DDBJ whole genome shotgun (WGS) entry which is preliminary data.</text>
</comment>
<accession>T1B3T4</accession>
<evidence type="ECO:0000313" key="2">
    <source>
        <dbReference type="EMBL" id="EQD47484.1"/>
    </source>
</evidence>
<dbReference type="GO" id="GO:0004803">
    <property type="term" value="F:transposase activity"/>
    <property type="evidence" value="ECO:0007669"/>
    <property type="project" value="InterPro"/>
</dbReference>